<proteinExistence type="predicted"/>
<reference evidence="1" key="1">
    <citation type="journal article" date="2021" name="Sci. Adv.">
        <title>The American lobster genome reveals insights on longevity, neural, and immune adaptations.</title>
        <authorList>
            <person name="Polinski J.M."/>
            <person name="Zimin A.V."/>
            <person name="Clark K.F."/>
            <person name="Kohn A.B."/>
            <person name="Sadowski N."/>
            <person name="Timp W."/>
            <person name="Ptitsyn A."/>
            <person name="Khanna P."/>
            <person name="Romanova D.Y."/>
            <person name="Williams P."/>
            <person name="Greenwood S.J."/>
            <person name="Moroz L.L."/>
            <person name="Walt D.R."/>
            <person name="Bodnar A.G."/>
        </authorList>
    </citation>
    <scope>NUCLEOTIDE SEQUENCE</scope>
    <source>
        <strain evidence="1">GMGI-L3</strain>
    </source>
</reference>
<gene>
    <name evidence="1" type="ORF">Hamer_G024850</name>
</gene>
<dbReference type="AlphaFoldDB" id="A0A8J5MKQ8"/>
<organism evidence="1 2">
    <name type="scientific">Homarus americanus</name>
    <name type="common">American lobster</name>
    <dbReference type="NCBI Taxonomy" id="6706"/>
    <lineage>
        <taxon>Eukaryota</taxon>
        <taxon>Metazoa</taxon>
        <taxon>Ecdysozoa</taxon>
        <taxon>Arthropoda</taxon>
        <taxon>Crustacea</taxon>
        <taxon>Multicrustacea</taxon>
        <taxon>Malacostraca</taxon>
        <taxon>Eumalacostraca</taxon>
        <taxon>Eucarida</taxon>
        <taxon>Decapoda</taxon>
        <taxon>Pleocyemata</taxon>
        <taxon>Astacidea</taxon>
        <taxon>Nephropoidea</taxon>
        <taxon>Nephropidae</taxon>
        <taxon>Homarus</taxon>
    </lineage>
</organism>
<dbReference type="Proteomes" id="UP000747542">
    <property type="component" value="Unassembled WGS sequence"/>
</dbReference>
<accession>A0A8J5MKQ8</accession>
<keyword evidence="2" id="KW-1185">Reference proteome</keyword>
<evidence type="ECO:0000313" key="2">
    <source>
        <dbReference type="Proteomes" id="UP000747542"/>
    </source>
</evidence>
<dbReference type="EMBL" id="JAHLQT010043144">
    <property type="protein sequence ID" value="KAG7155108.1"/>
    <property type="molecule type" value="Genomic_DNA"/>
</dbReference>
<sequence length="44" mass="4762">MVKSEVVWVIGVGHGCVGHSVGRVGHGCRLWIMGVGKECQRRSN</sequence>
<evidence type="ECO:0000313" key="1">
    <source>
        <dbReference type="EMBL" id="KAG7155108.1"/>
    </source>
</evidence>
<protein>
    <submittedName>
        <fullName evidence="1">Uncharacterized protein</fullName>
    </submittedName>
</protein>
<name>A0A8J5MKQ8_HOMAM</name>
<comment type="caution">
    <text evidence="1">The sequence shown here is derived from an EMBL/GenBank/DDBJ whole genome shotgun (WGS) entry which is preliminary data.</text>
</comment>